<dbReference type="PANTHER" id="PTHR42850">
    <property type="entry name" value="METALLOPHOSPHOESTERASE"/>
    <property type="match status" value="1"/>
</dbReference>
<dbReference type="Pfam" id="PF00149">
    <property type="entry name" value="Metallophos"/>
    <property type="match status" value="1"/>
</dbReference>
<organism evidence="2 3">
    <name type="scientific">Ruminococcus intestinalis</name>
    <dbReference type="NCBI Taxonomy" id="2763066"/>
    <lineage>
        <taxon>Bacteria</taxon>
        <taxon>Bacillati</taxon>
        <taxon>Bacillota</taxon>
        <taxon>Clostridia</taxon>
        <taxon>Eubacteriales</taxon>
        <taxon>Oscillospiraceae</taxon>
        <taxon>Ruminococcus</taxon>
    </lineage>
</organism>
<dbReference type="PANTHER" id="PTHR42850:SF4">
    <property type="entry name" value="ZINC-DEPENDENT ENDOPOLYPHOSPHATASE"/>
    <property type="match status" value="1"/>
</dbReference>
<reference evidence="2 3" key="1">
    <citation type="submission" date="2020-08" db="EMBL/GenBank/DDBJ databases">
        <title>Genome public.</title>
        <authorList>
            <person name="Liu C."/>
            <person name="Sun Q."/>
        </authorList>
    </citation>
    <scope>NUCLEOTIDE SEQUENCE [LARGE SCALE GENOMIC DNA]</scope>
    <source>
        <strain evidence="2 3">NSJ-71</strain>
    </source>
</reference>
<dbReference type="EMBL" id="JACOPS010000001">
    <property type="protein sequence ID" value="MBC5727082.1"/>
    <property type="molecule type" value="Genomic_DNA"/>
</dbReference>
<dbReference type="RefSeq" id="WP_186934496.1">
    <property type="nucleotide sequence ID" value="NZ_JACOPS010000001.1"/>
</dbReference>
<feature type="domain" description="Calcineurin-like phosphoesterase" evidence="1">
    <location>
        <begin position="3"/>
        <end position="197"/>
    </location>
</feature>
<gene>
    <name evidence="2" type="ORF">H8R91_00790</name>
</gene>
<protein>
    <submittedName>
        <fullName evidence="2">Serine/threonine protein phosphatase</fullName>
    </submittedName>
</protein>
<name>A0ABR7HHY0_9FIRM</name>
<evidence type="ECO:0000313" key="2">
    <source>
        <dbReference type="EMBL" id="MBC5727082.1"/>
    </source>
</evidence>
<keyword evidence="3" id="KW-1185">Reference proteome</keyword>
<evidence type="ECO:0000259" key="1">
    <source>
        <dbReference type="Pfam" id="PF00149"/>
    </source>
</evidence>
<dbReference type="InterPro" id="IPR004843">
    <property type="entry name" value="Calcineurin-like_PHP"/>
</dbReference>
<comment type="caution">
    <text evidence="2">The sequence shown here is derived from an EMBL/GenBank/DDBJ whole genome shotgun (WGS) entry which is preliminary data.</text>
</comment>
<proteinExistence type="predicted"/>
<accession>A0ABR7HHY0</accession>
<dbReference type="Proteomes" id="UP000636755">
    <property type="component" value="Unassembled WGS sequence"/>
</dbReference>
<dbReference type="Gene3D" id="3.60.21.10">
    <property type="match status" value="1"/>
</dbReference>
<sequence>MATYVISDIHGQYNMFLDLLDKIKLKDTDTLYILGDILDRGPHPIKALMKIMEMPNTICLAGNHEYMALQCLPFLMKEITEMSIDQLNEKMLNNLVIWQCNGSKTTLDEFRALDLDMKYEVIDFLNDLQLYKKLTVNGKNYLLVHGGLGNFSLEKTLEDYEIEELVWSRAKYDVQYYDDVNLVTGHTPTQKIKGNPRPGYVYRKNNHIAIDCGCNLKNGRLAAVCLDTEEEFYVEGENNNGICVSANS</sequence>
<dbReference type="InterPro" id="IPR050126">
    <property type="entry name" value="Ap4A_hydrolase"/>
</dbReference>
<evidence type="ECO:0000313" key="3">
    <source>
        <dbReference type="Proteomes" id="UP000636755"/>
    </source>
</evidence>
<dbReference type="SUPFAM" id="SSF56300">
    <property type="entry name" value="Metallo-dependent phosphatases"/>
    <property type="match status" value="1"/>
</dbReference>
<dbReference type="InterPro" id="IPR029052">
    <property type="entry name" value="Metallo-depent_PP-like"/>
</dbReference>